<sequence length="365" mass="42229">MQKAQQTHSVRIKHLLRAGEVFDRKTLAAEPSLFASKWFDYRFISPYRATMLFVRTYQDVFRRKIAQVVDKGLASNVSGIKATSLKNNDQVRTQVWKARQRADEVGMPYDLYIEAAFEFALNRNRTMMPQPNQLHFPGNAEESWKSFRDKVWADRIRNGLFKVTHPAYRVENYRGLVAQDEYRQFVRLQASDFHKPLRHVMQRYCFEFEQMPPEIFEGIVSPEVFDNELAVARQEADRSVFDPEPLQPFEKDDLWPSCFGLPHARNPEASPCSDCRECAGCKLVGEGILKKLMERHGSTEPKDDHKKTLARERKRKQRRLEKERATTDAKPENETRALDLPPENRASIGPEITLGSPEAGVTLSN</sequence>
<feature type="compositionally biased region" description="Basic and acidic residues" evidence="1">
    <location>
        <begin position="294"/>
        <end position="311"/>
    </location>
</feature>
<feature type="region of interest" description="Disordered" evidence="1">
    <location>
        <begin position="294"/>
        <end position="365"/>
    </location>
</feature>
<gene>
    <name evidence="2" type="ORF">SAMN05877838_3137</name>
</gene>
<reference evidence="3" key="1">
    <citation type="submission" date="2017-08" db="EMBL/GenBank/DDBJ databases">
        <authorList>
            <person name="Varghese N."/>
            <person name="Submissions S."/>
        </authorList>
    </citation>
    <scope>NUCLEOTIDE SEQUENCE [LARGE SCALE GENOMIC DNA]</scope>
    <source>
        <strain evidence="3">KCTC 23107</strain>
    </source>
</reference>
<evidence type="ECO:0000313" key="3">
    <source>
        <dbReference type="Proteomes" id="UP000219465"/>
    </source>
</evidence>
<organism evidence="2 3">
    <name type="scientific">Hoeflea halophila</name>
    <dbReference type="NCBI Taxonomy" id="714899"/>
    <lineage>
        <taxon>Bacteria</taxon>
        <taxon>Pseudomonadati</taxon>
        <taxon>Pseudomonadota</taxon>
        <taxon>Alphaproteobacteria</taxon>
        <taxon>Hyphomicrobiales</taxon>
        <taxon>Rhizobiaceae</taxon>
        <taxon>Hoeflea</taxon>
    </lineage>
</organism>
<feature type="compositionally biased region" description="Basic and acidic residues" evidence="1">
    <location>
        <begin position="320"/>
        <end position="337"/>
    </location>
</feature>
<accession>A0A286IFV3</accession>
<dbReference type="AlphaFoldDB" id="A0A286IFV3"/>
<dbReference type="Proteomes" id="UP000219465">
    <property type="component" value="Unassembled WGS sequence"/>
</dbReference>
<proteinExistence type="predicted"/>
<dbReference type="OrthoDB" id="7849912at2"/>
<keyword evidence="3" id="KW-1185">Reference proteome</keyword>
<protein>
    <submittedName>
        <fullName evidence="2">Uncharacterized protein</fullName>
    </submittedName>
</protein>
<dbReference type="EMBL" id="OCPC01000005">
    <property type="protein sequence ID" value="SOE18219.1"/>
    <property type="molecule type" value="Genomic_DNA"/>
</dbReference>
<dbReference type="RefSeq" id="WP_097108716.1">
    <property type="nucleotide sequence ID" value="NZ_OCPC01000005.1"/>
</dbReference>
<name>A0A286IFV3_9HYPH</name>
<evidence type="ECO:0000313" key="2">
    <source>
        <dbReference type="EMBL" id="SOE18219.1"/>
    </source>
</evidence>
<evidence type="ECO:0000256" key="1">
    <source>
        <dbReference type="SAM" id="MobiDB-lite"/>
    </source>
</evidence>